<dbReference type="EMBL" id="CM001219">
    <property type="protein sequence ID" value="KEH32838.1"/>
    <property type="molecule type" value="Genomic_DNA"/>
</dbReference>
<dbReference type="AlphaFoldDB" id="A0A072UUV9"/>
<name>A0A072UUV9_MEDTR</name>
<sequence length="106" mass="11820">MKSFWKVYMEFCVDASPMVVSKGALEFGRKVHSFVRDGVNSFGESISVFNALVEMYAKCGAVEEAYETFSNMKRKNVVSWSVMILGLASHGSGEEALALFTRTREC</sequence>
<proteinExistence type="predicted"/>
<dbReference type="Proteomes" id="UP000002051">
    <property type="component" value="Chromosome 3"/>
</dbReference>
<protein>
    <submittedName>
        <fullName evidence="3">PPR containing plant-like protein</fullName>
    </submittedName>
</protein>
<evidence type="ECO:0000256" key="2">
    <source>
        <dbReference type="PROSITE-ProRule" id="PRU00708"/>
    </source>
</evidence>
<dbReference type="NCBIfam" id="TIGR00756">
    <property type="entry name" value="PPR"/>
    <property type="match status" value="1"/>
</dbReference>
<reference evidence="3 5" key="1">
    <citation type="journal article" date="2011" name="Nature">
        <title>The Medicago genome provides insight into the evolution of rhizobial symbioses.</title>
        <authorList>
            <person name="Young N.D."/>
            <person name="Debelle F."/>
            <person name="Oldroyd G.E."/>
            <person name="Geurts R."/>
            <person name="Cannon S.B."/>
            <person name="Udvardi M.K."/>
            <person name="Benedito V.A."/>
            <person name="Mayer K.F."/>
            <person name="Gouzy J."/>
            <person name="Schoof H."/>
            <person name="Van de Peer Y."/>
            <person name="Proost S."/>
            <person name="Cook D.R."/>
            <person name="Meyers B.C."/>
            <person name="Spannagl M."/>
            <person name="Cheung F."/>
            <person name="De Mita S."/>
            <person name="Krishnakumar V."/>
            <person name="Gundlach H."/>
            <person name="Zhou S."/>
            <person name="Mudge J."/>
            <person name="Bharti A.K."/>
            <person name="Murray J.D."/>
            <person name="Naoumkina M.A."/>
            <person name="Rosen B."/>
            <person name="Silverstein K.A."/>
            <person name="Tang H."/>
            <person name="Rombauts S."/>
            <person name="Zhao P.X."/>
            <person name="Zhou P."/>
            <person name="Barbe V."/>
            <person name="Bardou P."/>
            <person name="Bechner M."/>
            <person name="Bellec A."/>
            <person name="Berger A."/>
            <person name="Berges H."/>
            <person name="Bidwell S."/>
            <person name="Bisseling T."/>
            <person name="Choisne N."/>
            <person name="Couloux A."/>
            <person name="Denny R."/>
            <person name="Deshpande S."/>
            <person name="Dai X."/>
            <person name="Doyle J.J."/>
            <person name="Dudez A.M."/>
            <person name="Farmer A.D."/>
            <person name="Fouteau S."/>
            <person name="Franken C."/>
            <person name="Gibelin C."/>
            <person name="Gish J."/>
            <person name="Goldstein S."/>
            <person name="Gonzalez A.J."/>
            <person name="Green P.J."/>
            <person name="Hallab A."/>
            <person name="Hartog M."/>
            <person name="Hua A."/>
            <person name="Humphray S.J."/>
            <person name="Jeong D.H."/>
            <person name="Jing Y."/>
            <person name="Jocker A."/>
            <person name="Kenton S.M."/>
            <person name="Kim D.J."/>
            <person name="Klee K."/>
            <person name="Lai H."/>
            <person name="Lang C."/>
            <person name="Lin S."/>
            <person name="Macmil S.L."/>
            <person name="Magdelenat G."/>
            <person name="Matthews L."/>
            <person name="McCorrison J."/>
            <person name="Monaghan E.L."/>
            <person name="Mun J.H."/>
            <person name="Najar F.Z."/>
            <person name="Nicholson C."/>
            <person name="Noirot C."/>
            <person name="O'Bleness M."/>
            <person name="Paule C.R."/>
            <person name="Poulain J."/>
            <person name="Prion F."/>
            <person name="Qin B."/>
            <person name="Qu C."/>
            <person name="Retzel E.F."/>
            <person name="Riddle C."/>
            <person name="Sallet E."/>
            <person name="Samain S."/>
            <person name="Samson N."/>
            <person name="Sanders I."/>
            <person name="Saurat O."/>
            <person name="Scarpelli C."/>
            <person name="Schiex T."/>
            <person name="Segurens B."/>
            <person name="Severin A.J."/>
            <person name="Sherrier D.J."/>
            <person name="Shi R."/>
            <person name="Sims S."/>
            <person name="Singer S.R."/>
            <person name="Sinharoy S."/>
            <person name="Sterck L."/>
            <person name="Viollet A."/>
            <person name="Wang B.B."/>
            <person name="Wang K."/>
            <person name="Wang M."/>
            <person name="Wang X."/>
            <person name="Warfsmann J."/>
            <person name="Weissenbach J."/>
            <person name="White D.D."/>
            <person name="White J.D."/>
            <person name="Wiley G.B."/>
            <person name="Wincker P."/>
            <person name="Xing Y."/>
            <person name="Yang L."/>
            <person name="Yao Z."/>
            <person name="Ying F."/>
            <person name="Zhai J."/>
            <person name="Zhou L."/>
            <person name="Zuber A."/>
            <person name="Denarie J."/>
            <person name="Dixon R.A."/>
            <person name="May G.D."/>
            <person name="Schwartz D.C."/>
            <person name="Rogers J."/>
            <person name="Quetier F."/>
            <person name="Town C.D."/>
            <person name="Roe B.A."/>
        </authorList>
    </citation>
    <scope>NUCLEOTIDE SEQUENCE [LARGE SCALE GENOMIC DNA]</scope>
    <source>
        <strain evidence="3">A17</strain>
        <strain evidence="4 5">cv. Jemalong A17</strain>
    </source>
</reference>
<feature type="repeat" description="PPR" evidence="2">
    <location>
        <begin position="45"/>
        <end position="79"/>
    </location>
</feature>
<dbReference type="GO" id="GO:0009451">
    <property type="term" value="P:RNA modification"/>
    <property type="evidence" value="ECO:0007669"/>
    <property type="project" value="InterPro"/>
</dbReference>
<evidence type="ECO:0000256" key="1">
    <source>
        <dbReference type="ARBA" id="ARBA00022737"/>
    </source>
</evidence>
<gene>
    <name evidence="3" type="ordered locus">MTR_3g007795</name>
</gene>
<dbReference type="Pfam" id="PF01535">
    <property type="entry name" value="PPR"/>
    <property type="match status" value="2"/>
</dbReference>
<reference evidence="3 5" key="2">
    <citation type="journal article" date="2014" name="BMC Genomics">
        <title>An improved genome release (version Mt4.0) for the model legume Medicago truncatula.</title>
        <authorList>
            <person name="Tang H."/>
            <person name="Krishnakumar V."/>
            <person name="Bidwell S."/>
            <person name="Rosen B."/>
            <person name="Chan A."/>
            <person name="Zhou S."/>
            <person name="Gentzbittel L."/>
            <person name="Childs K.L."/>
            <person name="Yandell M."/>
            <person name="Gundlach H."/>
            <person name="Mayer K.F."/>
            <person name="Schwartz D.C."/>
            <person name="Town C.D."/>
        </authorList>
    </citation>
    <scope>GENOME REANNOTATION</scope>
    <source>
        <strain evidence="3">A17</strain>
        <strain evidence="4 5">cv. Jemalong A17</strain>
    </source>
</reference>
<dbReference type="PANTHER" id="PTHR47926">
    <property type="entry name" value="PENTATRICOPEPTIDE REPEAT-CONTAINING PROTEIN"/>
    <property type="match status" value="1"/>
</dbReference>
<evidence type="ECO:0000313" key="4">
    <source>
        <dbReference type="EnsemblPlants" id="KEH32838"/>
    </source>
</evidence>
<reference evidence="4" key="3">
    <citation type="submission" date="2015-04" db="UniProtKB">
        <authorList>
            <consortium name="EnsemblPlants"/>
        </authorList>
    </citation>
    <scope>IDENTIFICATION</scope>
    <source>
        <strain evidence="4">cv. Jemalong A17</strain>
    </source>
</reference>
<keyword evidence="5" id="KW-1185">Reference proteome</keyword>
<dbReference type="InterPro" id="IPR002885">
    <property type="entry name" value="PPR_rpt"/>
</dbReference>
<dbReference type="Gene3D" id="1.25.40.10">
    <property type="entry name" value="Tetratricopeptide repeat domain"/>
    <property type="match status" value="1"/>
</dbReference>
<dbReference type="STRING" id="3880.A0A072UUV9"/>
<dbReference type="HOGENOM" id="CLU_2227106_0_0_1"/>
<dbReference type="InterPro" id="IPR011990">
    <property type="entry name" value="TPR-like_helical_dom_sf"/>
</dbReference>
<organism evidence="3 5">
    <name type="scientific">Medicago truncatula</name>
    <name type="common">Barrel medic</name>
    <name type="synonym">Medicago tribuloides</name>
    <dbReference type="NCBI Taxonomy" id="3880"/>
    <lineage>
        <taxon>Eukaryota</taxon>
        <taxon>Viridiplantae</taxon>
        <taxon>Streptophyta</taxon>
        <taxon>Embryophyta</taxon>
        <taxon>Tracheophyta</taxon>
        <taxon>Spermatophyta</taxon>
        <taxon>Magnoliopsida</taxon>
        <taxon>eudicotyledons</taxon>
        <taxon>Gunneridae</taxon>
        <taxon>Pentapetalae</taxon>
        <taxon>rosids</taxon>
        <taxon>fabids</taxon>
        <taxon>Fabales</taxon>
        <taxon>Fabaceae</taxon>
        <taxon>Papilionoideae</taxon>
        <taxon>50 kb inversion clade</taxon>
        <taxon>NPAAA clade</taxon>
        <taxon>Hologalegina</taxon>
        <taxon>IRL clade</taxon>
        <taxon>Trifolieae</taxon>
        <taxon>Medicago</taxon>
    </lineage>
</organism>
<dbReference type="GO" id="GO:0003723">
    <property type="term" value="F:RNA binding"/>
    <property type="evidence" value="ECO:0007669"/>
    <property type="project" value="InterPro"/>
</dbReference>
<accession>A0A072UUV9</accession>
<evidence type="ECO:0000313" key="3">
    <source>
        <dbReference type="EMBL" id="KEH32838.1"/>
    </source>
</evidence>
<dbReference type="InterPro" id="IPR046960">
    <property type="entry name" value="PPR_At4g14850-like_plant"/>
</dbReference>
<dbReference type="EnsemblPlants" id="KEH32838">
    <property type="protein sequence ID" value="KEH32838"/>
    <property type="gene ID" value="MTR_3g007795"/>
</dbReference>
<keyword evidence="1" id="KW-0677">Repeat</keyword>
<evidence type="ECO:0000313" key="5">
    <source>
        <dbReference type="Proteomes" id="UP000002051"/>
    </source>
</evidence>
<dbReference type="PROSITE" id="PS51375">
    <property type="entry name" value="PPR"/>
    <property type="match status" value="1"/>
</dbReference>